<dbReference type="GO" id="GO:0003677">
    <property type="term" value="F:DNA binding"/>
    <property type="evidence" value="ECO:0007669"/>
    <property type="project" value="UniProtKB-KW"/>
</dbReference>
<reference evidence="2" key="1">
    <citation type="submission" date="2018-05" db="EMBL/GenBank/DDBJ databases">
        <authorList>
            <person name="Feng T."/>
        </authorList>
    </citation>
    <scope>NUCLEOTIDE SEQUENCE [LARGE SCALE GENOMIC DNA]</scope>
    <source>
        <strain evidence="2">S27</strain>
    </source>
</reference>
<keyword evidence="2" id="KW-1185">Reference proteome</keyword>
<accession>A0A370N9V2</accession>
<dbReference type="AlphaFoldDB" id="A0A370N9V2"/>
<sequence length="83" mass="9474">MRRIDETLFEALVRGAEATGRTVEEEYRAILSGALRKVYNRQFVRTLLSIPDVGEDSDVEGVSDKREASVVVDWNQRHHRDSA</sequence>
<dbReference type="GO" id="GO:0006355">
    <property type="term" value="P:regulation of DNA-templated transcription"/>
    <property type="evidence" value="ECO:0007669"/>
    <property type="project" value="InterPro"/>
</dbReference>
<name>A0A370N9V2_9BURK</name>
<evidence type="ECO:0000313" key="2">
    <source>
        <dbReference type="Proteomes" id="UP000254875"/>
    </source>
</evidence>
<protein>
    <submittedName>
        <fullName evidence="1">DNA-binding protein</fullName>
    </submittedName>
</protein>
<comment type="caution">
    <text evidence="1">The sequence shown here is derived from an EMBL/GenBank/DDBJ whole genome shotgun (WGS) entry which is preliminary data.</text>
</comment>
<dbReference type="SUPFAM" id="SSF47598">
    <property type="entry name" value="Ribbon-helix-helix"/>
    <property type="match status" value="1"/>
</dbReference>
<evidence type="ECO:0000313" key="1">
    <source>
        <dbReference type="EMBL" id="RDK02308.1"/>
    </source>
</evidence>
<dbReference type="InterPro" id="IPR010985">
    <property type="entry name" value="Ribbon_hlx_hlx"/>
</dbReference>
<organism evidence="1 2">
    <name type="scientific">Paraburkholderia lacunae</name>
    <dbReference type="NCBI Taxonomy" id="2211104"/>
    <lineage>
        <taxon>Bacteria</taxon>
        <taxon>Pseudomonadati</taxon>
        <taxon>Pseudomonadota</taxon>
        <taxon>Betaproteobacteria</taxon>
        <taxon>Burkholderiales</taxon>
        <taxon>Burkholderiaceae</taxon>
        <taxon>Paraburkholderia</taxon>
    </lineage>
</organism>
<proteinExistence type="predicted"/>
<gene>
    <name evidence="1" type="ORF">DLM46_11950</name>
</gene>
<keyword evidence="1" id="KW-0238">DNA-binding</keyword>
<dbReference type="Proteomes" id="UP000254875">
    <property type="component" value="Unassembled WGS sequence"/>
</dbReference>
<dbReference type="EMBL" id="QHKS01000007">
    <property type="protein sequence ID" value="RDK02308.1"/>
    <property type="molecule type" value="Genomic_DNA"/>
</dbReference>